<keyword evidence="4 12" id="KW-1003">Cell membrane</keyword>
<evidence type="ECO:0000256" key="8">
    <source>
        <dbReference type="ARBA" id="ARBA00022982"/>
    </source>
</evidence>
<evidence type="ECO:0000256" key="12">
    <source>
        <dbReference type="PIRNR" id="PIRNR006446"/>
    </source>
</evidence>
<keyword evidence="6 12" id="KW-0812">Transmembrane</keyword>
<feature type="transmembrane region" description="Helical" evidence="12">
    <location>
        <begin position="128"/>
        <end position="150"/>
    </location>
</feature>
<dbReference type="Proteomes" id="UP000199520">
    <property type="component" value="Unassembled WGS sequence"/>
</dbReference>
<keyword evidence="7 12" id="KW-0479">Metal-binding</keyword>
<organism evidence="13 14">
    <name type="scientific">Pelosinus propionicus DSM 13327</name>
    <dbReference type="NCBI Taxonomy" id="1123291"/>
    <lineage>
        <taxon>Bacteria</taxon>
        <taxon>Bacillati</taxon>
        <taxon>Bacillota</taxon>
        <taxon>Negativicutes</taxon>
        <taxon>Selenomonadales</taxon>
        <taxon>Sporomusaceae</taxon>
        <taxon>Pelosinus</taxon>
    </lineage>
</organism>
<dbReference type="GO" id="GO:0005886">
    <property type="term" value="C:plasma membrane"/>
    <property type="evidence" value="ECO:0007669"/>
    <property type="project" value="UniProtKB-SubCell"/>
</dbReference>
<dbReference type="GO" id="GO:0020037">
    <property type="term" value="F:heme binding"/>
    <property type="evidence" value="ECO:0007669"/>
    <property type="project" value="TreeGrafter"/>
</dbReference>
<dbReference type="PANTHER" id="PTHR30365">
    <property type="entry name" value="CYTOCHROME D UBIQUINOL OXIDASE"/>
    <property type="match status" value="1"/>
</dbReference>
<dbReference type="PIRSF" id="PIRSF006446">
    <property type="entry name" value="Cyt_quinol_oxidase_1"/>
    <property type="match status" value="1"/>
</dbReference>
<dbReference type="GO" id="GO:0070069">
    <property type="term" value="C:cytochrome complex"/>
    <property type="evidence" value="ECO:0007669"/>
    <property type="project" value="UniProtKB-UniRule"/>
</dbReference>
<feature type="transmembrane region" description="Helical" evidence="12">
    <location>
        <begin position="217"/>
        <end position="239"/>
    </location>
</feature>
<dbReference type="EMBL" id="FOTS01000049">
    <property type="protein sequence ID" value="SFM16816.1"/>
    <property type="molecule type" value="Genomic_DNA"/>
</dbReference>
<dbReference type="GO" id="GO:0046872">
    <property type="term" value="F:metal ion binding"/>
    <property type="evidence" value="ECO:0007669"/>
    <property type="project" value="UniProtKB-UniRule"/>
</dbReference>
<evidence type="ECO:0000256" key="11">
    <source>
        <dbReference type="ARBA" id="ARBA00023136"/>
    </source>
</evidence>
<dbReference type="GO" id="GO:0016682">
    <property type="term" value="F:oxidoreductase activity, acting on diphenols and related substances as donors, oxygen as acceptor"/>
    <property type="evidence" value="ECO:0007669"/>
    <property type="project" value="TreeGrafter"/>
</dbReference>
<protein>
    <submittedName>
        <fullName evidence="13">Cytochrome bd-I ubiquinol oxidase subunit 1 apoprotein</fullName>
    </submittedName>
</protein>
<dbReference type="InterPro" id="IPR002585">
    <property type="entry name" value="Cyt-d_ubiquinol_oxidase_su_1"/>
</dbReference>
<dbReference type="Pfam" id="PF01654">
    <property type="entry name" value="Cyt_bd_oxida_I"/>
    <property type="match status" value="1"/>
</dbReference>
<keyword evidence="10 12" id="KW-0408">Iron</keyword>
<feature type="transmembrane region" description="Helical" evidence="12">
    <location>
        <begin position="20"/>
        <end position="41"/>
    </location>
</feature>
<reference evidence="14" key="1">
    <citation type="submission" date="2016-10" db="EMBL/GenBank/DDBJ databases">
        <authorList>
            <person name="Varghese N."/>
            <person name="Submissions S."/>
        </authorList>
    </citation>
    <scope>NUCLEOTIDE SEQUENCE [LARGE SCALE GENOMIC DNA]</scope>
    <source>
        <strain evidence="14">DSM 13327</strain>
    </source>
</reference>
<evidence type="ECO:0000256" key="1">
    <source>
        <dbReference type="ARBA" id="ARBA00004651"/>
    </source>
</evidence>
<dbReference type="RefSeq" id="WP_090942118.1">
    <property type="nucleotide sequence ID" value="NZ_FOTS01000049.1"/>
</dbReference>
<evidence type="ECO:0000256" key="4">
    <source>
        <dbReference type="ARBA" id="ARBA00022475"/>
    </source>
</evidence>
<evidence type="ECO:0000313" key="14">
    <source>
        <dbReference type="Proteomes" id="UP000199520"/>
    </source>
</evidence>
<keyword evidence="8 12" id="KW-0249">Electron transport</keyword>
<evidence type="ECO:0000256" key="7">
    <source>
        <dbReference type="ARBA" id="ARBA00022723"/>
    </source>
</evidence>
<feature type="transmembrane region" description="Helical" evidence="12">
    <location>
        <begin position="53"/>
        <end position="71"/>
    </location>
</feature>
<keyword evidence="9 12" id="KW-1133">Transmembrane helix</keyword>
<dbReference type="GO" id="GO:0019646">
    <property type="term" value="P:aerobic electron transport chain"/>
    <property type="evidence" value="ECO:0007669"/>
    <property type="project" value="InterPro"/>
</dbReference>
<comment type="subcellular location">
    <subcellularLocation>
        <location evidence="1">Cell membrane</location>
        <topology evidence="1">Multi-pass membrane protein</topology>
    </subcellularLocation>
</comment>
<evidence type="ECO:0000313" key="13">
    <source>
        <dbReference type="EMBL" id="SFM16816.1"/>
    </source>
</evidence>
<dbReference type="OrthoDB" id="9807042at2"/>
<gene>
    <name evidence="13" type="ORF">SAMN04490355_104927</name>
</gene>
<evidence type="ECO:0000256" key="2">
    <source>
        <dbReference type="ARBA" id="ARBA00009819"/>
    </source>
</evidence>
<feature type="transmembrane region" description="Helical" evidence="12">
    <location>
        <begin position="185"/>
        <end position="205"/>
    </location>
</feature>
<dbReference type="AlphaFoldDB" id="A0A1I4NMY1"/>
<accession>A0A1I4NMY1</accession>
<evidence type="ECO:0000256" key="3">
    <source>
        <dbReference type="ARBA" id="ARBA00022448"/>
    </source>
</evidence>
<feature type="transmembrane region" description="Helical" evidence="12">
    <location>
        <begin position="328"/>
        <end position="352"/>
    </location>
</feature>
<evidence type="ECO:0000256" key="10">
    <source>
        <dbReference type="ARBA" id="ARBA00023004"/>
    </source>
</evidence>
<keyword evidence="3 12" id="KW-0813">Transport</keyword>
<proteinExistence type="inferred from homology"/>
<keyword evidence="5 12" id="KW-0349">Heme</keyword>
<evidence type="ECO:0000256" key="6">
    <source>
        <dbReference type="ARBA" id="ARBA00022692"/>
    </source>
</evidence>
<feature type="transmembrane region" description="Helical" evidence="12">
    <location>
        <begin position="91"/>
        <end position="116"/>
    </location>
</feature>
<comment type="similarity">
    <text evidence="2 12">Belongs to the cytochrome ubiquinol oxidase subunit 1 family.</text>
</comment>
<keyword evidence="14" id="KW-1185">Reference proteome</keyword>
<dbReference type="PANTHER" id="PTHR30365:SF15">
    <property type="entry name" value="CYTOCHROME BD UBIQUINOL OXIDASE SUBUNIT 1"/>
    <property type="match status" value="1"/>
</dbReference>
<sequence>MEEVLLARWQFAITTVYHFLFVPLTLGLSVLVAVMETMYVRTGNETYKTMTKFWGKLFLVNFIMGVVTGIVQEFHFGMNWAEYSRFMGDIFGAPLALEALSAFFLESTFLGLWIFGWDRLSKKMHVTCMWLVAFGSNLSAFWILVANSFMQSPVGYALRNGRAEMTDFMQVITNPYVWGQFPHTILGGLVTAGVFVTAISAYYLLKRRHLPVFKPSIKIGLACMLVSTLLVMGTGHLQAQFLAKKQPMKMAAMEALWESADPAPFAIAVVVDQNNKKNSFEIGIPGALSFLAYDKFSGEIKGINELQEAAEKKYGPGNYTPNITQSFWTFRVMVLSGLWMMLVAALGAFFFYKKRLEESPFILKLLLWSLPFPYIANSTGWILTEGGRQPWIVVGLQRVSEGVSTNVTSTEIWISMIGFTVLYGALAAAAVYLVRKFILIGPVDEKPVLSVLTKKKEATLWN</sequence>
<feature type="transmembrane region" description="Helical" evidence="12">
    <location>
        <begin position="412"/>
        <end position="434"/>
    </location>
</feature>
<evidence type="ECO:0000256" key="9">
    <source>
        <dbReference type="ARBA" id="ARBA00022989"/>
    </source>
</evidence>
<evidence type="ECO:0000256" key="5">
    <source>
        <dbReference type="ARBA" id="ARBA00022617"/>
    </source>
</evidence>
<dbReference type="STRING" id="1123291.SAMN04490355_104927"/>
<keyword evidence="11 12" id="KW-0472">Membrane</keyword>
<dbReference type="GO" id="GO:0009055">
    <property type="term" value="F:electron transfer activity"/>
    <property type="evidence" value="ECO:0007669"/>
    <property type="project" value="UniProtKB-UniRule"/>
</dbReference>
<feature type="transmembrane region" description="Helical" evidence="12">
    <location>
        <begin position="361"/>
        <end position="383"/>
    </location>
</feature>
<name>A0A1I4NMY1_9FIRM</name>